<dbReference type="InterPro" id="IPR015943">
    <property type="entry name" value="WD40/YVTN_repeat-like_dom_sf"/>
</dbReference>
<evidence type="ECO:0000256" key="2">
    <source>
        <dbReference type="ARBA" id="ARBA00022737"/>
    </source>
</evidence>
<dbReference type="PRINTS" id="PR00320">
    <property type="entry name" value="GPROTEINBRPT"/>
</dbReference>
<reference evidence="6" key="1">
    <citation type="submission" date="2021-11" db="EMBL/GenBank/DDBJ databases">
        <authorList>
            <person name="Herlambang A."/>
            <person name="Guo Y."/>
            <person name="Takashima Y."/>
            <person name="Nishizawa T."/>
        </authorList>
    </citation>
    <scope>NUCLEOTIDE SEQUENCE</scope>
    <source>
        <strain evidence="6">E1425</strain>
    </source>
</reference>
<dbReference type="CDD" id="cd00200">
    <property type="entry name" value="WD40"/>
    <property type="match status" value="2"/>
</dbReference>
<dbReference type="Gene3D" id="2.160.20.80">
    <property type="entry name" value="E3 ubiquitin-protein ligase SopA"/>
    <property type="match status" value="1"/>
</dbReference>
<organism evidence="6 7">
    <name type="scientific">Entomortierella parvispora</name>
    <dbReference type="NCBI Taxonomy" id="205924"/>
    <lineage>
        <taxon>Eukaryota</taxon>
        <taxon>Fungi</taxon>
        <taxon>Fungi incertae sedis</taxon>
        <taxon>Mucoromycota</taxon>
        <taxon>Mortierellomycotina</taxon>
        <taxon>Mortierellomycetes</taxon>
        <taxon>Mortierellales</taxon>
        <taxon>Mortierellaceae</taxon>
        <taxon>Entomortierella</taxon>
    </lineage>
</organism>
<dbReference type="InterPro" id="IPR001680">
    <property type="entry name" value="WD40_rpt"/>
</dbReference>
<gene>
    <name evidence="6" type="ORF">EMPS_08507</name>
</gene>
<evidence type="ECO:0000256" key="4">
    <source>
        <dbReference type="SAM" id="MobiDB-lite"/>
    </source>
</evidence>
<evidence type="ECO:0000256" key="1">
    <source>
        <dbReference type="ARBA" id="ARBA00022574"/>
    </source>
</evidence>
<comment type="caution">
    <text evidence="6">The sequence shown here is derived from an EMBL/GenBank/DDBJ whole genome shotgun (WGS) entry which is preliminary data.</text>
</comment>
<dbReference type="InterPro" id="IPR027417">
    <property type="entry name" value="P-loop_NTPase"/>
</dbReference>
<dbReference type="Pfam" id="PF00400">
    <property type="entry name" value="WD40"/>
    <property type="match status" value="11"/>
</dbReference>
<keyword evidence="2" id="KW-0677">Repeat</keyword>
<dbReference type="SUPFAM" id="SSF50978">
    <property type="entry name" value="WD40 repeat-like"/>
    <property type="match status" value="2"/>
</dbReference>
<keyword evidence="7" id="KW-1185">Reference proteome</keyword>
<sequence length="1739" mass="195062">MAPTLCPNPNPNPNPRSQKFWRMLKSSKKPSRSQSPPQAPQNVTRVPPTPTSIPSGIFPKNDVNRVEIDVTLPKDGENIESTLQLVSCATLLARASTSSTPPVPAPSLNPNQHDWIEKMKNQPLEEQHIYQLARQMVGQFQPLSTKDTTIREAAILGPALDKLHYRALLNCFLKEFRSNTLLSIDLLRGLVQLVLDAPDYYLRGEDLILVLGTIRERLEKSSEKDKLYSTHLSVAVCKVLIFMASCEVKELERKEEYEPLLKVLGKLRTDKEDPFVRFYGEYAFQALLCFSDGEGRLAKLGRHTYIMVGGALKISGAYKLDLDGIAEGTPAAARGFAGLVQALREMAGVKDESPWYSTTQFSAELIKSGRLKEFNELINKSPCRRDAMFLWATCQLLGEMALDPIWDVDTRKQTVKFLGEMFKANAGQTQKRQDIRRWILTILDHISKDPGSRSTLARSLATHQNIIKQEAFTLARDLEKDGTKPIDYPYTLSKRLPLPDESLLLKKVDSKPGIELLLQRFGIERQGELNTESIFIPPYSRPSLHATGDTTVLLQDQTNLFLSSNKSEVFLILGDSGAGKSTFSLNLEYRLWKDYKPGDPIPLLIDLKTIDKPDNDLIGQHLKNLHLFSKDQTEELRLSREFILICDGYDECRKWPNLHANNRLNKERQWKGKMIICCRSQYLGANYRHYFEPQEGNVDNQSFSDMSDLLEEAVIVPFKADQIMEYVGLYINTQEARALFYPNPVWTMDKYRERLDKITNLMDLAQNPFLLRIVLDTLPRIASETTRVTRAELYDHFVELNFETEVRKLILQHSSDKMDDVCVSKFQEMEGDDFIFLGLDFSKRLSASIFKELGGVNSVDYSVKDEGSWKADFFSLKDDRTKLLRESAQLVRRENLKENGKLMRHIFRSTRKPNSYEFIHRSVLEYFFSCVIFEPRVDISDQTLAACLAGSDSSSSLANHPLGQKSLVDEPSIIHFLAERANQRVEFRDQLLEIVKLSKSNPQVEIAAANAITILARAEVNFNGMDLAGIQITGADLTGAQFDSAKLQNSNLSQVNFTRGWLRQADFSGANMSGITFGQKPFFEIAGARTCAGSSSGTMLALGFEKDIVIYNSGTWDILRTLRGHRKEILSLAFSHDDRTLASGSADNTVRIWDLHGEPNACFVIEEHTGRVNCVAYSSDGSWIASGSEDKSVRIVNTTTGSTSSVLDGHTNGIQSIAWSPDGKNIATGSGDKVRTWNATTGGLHLALVGNLQSTSSVAFSPDGQLLAAGSKDDIHVWNLKSGADAMILKGHTNLITSVAFSRDGRWIVSSSEDKSVRLWERQSGTLICNWRGHKEAVHKAVFLSDRTVASCARDQSIRLWDFSDNQIRKKDMTNGLELERHCGGVNTVTYSSKGEWILSGSTDKSVREWNAETGVPKVLVEHVDTITAAAYSIDDDQVAVTVESGELLLYKKQDDSEKRTLAGPSRMGRCVAFSSCRRWMAIGTIDGRVRLWDMVIDAEYGLRDHHTGPIHNMVFAPNGRQLATCSEEDTIRLWNTDRNNSGPVLEEVLSHSATSIAYSLIGDTLAFGTKNGTVCLWDVVHKDIMEMELKRRSGSVVSVAWSPCGNWFSTISQNFTLQLWKKQGPDDFHRALLLKNFVVDLTSLAWSPDESKLEFVTGSQDHSVCVWKVVPEGKKARVQLVWGSSLNRLVSTGADISHAIDLDVNARKLLRQLEAEDRTAKHDTKVESLMNSLHKFRM</sequence>
<name>A0A9P3LZG2_9FUNG</name>
<evidence type="ECO:0000313" key="6">
    <source>
        <dbReference type="EMBL" id="GJJ76148.1"/>
    </source>
</evidence>
<feature type="repeat" description="WD" evidence="3">
    <location>
        <begin position="1165"/>
        <end position="1206"/>
    </location>
</feature>
<dbReference type="Pfam" id="PF00805">
    <property type="entry name" value="Pentapeptide"/>
    <property type="match status" value="1"/>
</dbReference>
<feature type="repeat" description="WD" evidence="3">
    <location>
        <begin position="1504"/>
        <end position="1536"/>
    </location>
</feature>
<keyword evidence="1 3" id="KW-0853">WD repeat</keyword>
<protein>
    <recommendedName>
        <fullName evidence="5">Arm-like repeat domain-containing protein</fullName>
    </recommendedName>
</protein>
<feature type="repeat" description="WD" evidence="3">
    <location>
        <begin position="1122"/>
        <end position="1155"/>
    </location>
</feature>
<dbReference type="SUPFAM" id="SSF141571">
    <property type="entry name" value="Pentapeptide repeat-like"/>
    <property type="match status" value="1"/>
</dbReference>
<dbReference type="PROSITE" id="PS00678">
    <property type="entry name" value="WD_REPEATS_1"/>
    <property type="match status" value="3"/>
</dbReference>
<feature type="repeat" description="WD" evidence="3">
    <location>
        <begin position="1289"/>
        <end position="1330"/>
    </location>
</feature>
<dbReference type="InterPro" id="IPR019775">
    <property type="entry name" value="WD40_repeat_CS"/>
</dbReference>
<feature type="repeat" description="WD" evidence="3">
    <location>
        <begin position="1207"/>
        <end position="1232"/>
    </location>
</feature>
<dbReference type="PROSITE" id="PS50082">
    <property type="entry name" value="WD_REPEATS_2"/>
    <property type="match status" value="8"/>
</dbReference>
<feature type="repeat" description="WD" evidence="3">
    <location>
        <begin position="1331"/>
        <end position="1371"/>
    </location>
</feature>
<reference evidence="6" key="2">
    <citation type="journal article" date="2022" name="Microbiol. Resour. Announc.">
        <title>Whole-Genome Sequence of Entomortierella parvispora E1425, a Mucoromycotan Fungus Associated with Burkholderiaceae-Related Endosymbiotic Bacteria.</title>
        <authorList>
            <person name="Herlambang A."/>
            <person name="Guo Y."/>
            <person name="Takashima Y."/>
            <person name="Narisawa K."/>
            <person name="Ohta H."/>
            <person name="Nishizawa T."/>
        </authorList>
    </citation>
    <scope>NUCLEOTIDE SEQUENCE</scope>
    <source>
        <strain evidence="6">E1425</strain>
    </source>
</reference>
<dbReference type="InterPro" id="IPR056251">
    <property type="entry name" value="Arm_rpt_dom"/>
</dbReference>
<dbReference type="Proteomes" id="UP000827284">
    <property type="component" value="Unassembled WGS sequence"/>
</dbReference>
<accession>A0A9P3LZG2</accession>
<dbReference type="Gene3D" id="2.130.10.10">
    <property type="entry name" value="YVTN repeat-like/Quinoprotein amine dehydrogenase"/>
    <property type="match status" value="5"/>
</dbReference>
<evidence type="ECO:0000259" key="5">
    <source>
        <dbReference type="Pfam" id="PF23948"/>
    </source>
</evidence>
<feature type="repeat" description="WD" evidence="3">
    <location>
        <begin position="1248"/>
        <end position="1288"/>
    </location>
</feature>
<dbReference type="EMBL" id="BQFW01000012">
    <property type="protein sequence ID" value="GJJ76148.1"/>
    <property type="molecule type" value="Genomic_DNA"/>
</dbReference>
<dbReference type="PANTHER" id="PTHR19879">
    <property type="entry name" value="TRANSCRIPTION INITIATION FACTOR TFIID"/>
    <property type="match status" value="1"/>
</dbReference>
<feature type="domain" description="Arm-like repeat" evidence="5">
    <location>
        <begin position="120"/>
        <end position="468"/>
    </location>
</feature>
<feature type="repeat" description="WD" evidence="3">
    <location>
        <begin position="1379"/>
        <end position="1415"/>
    </location>
</feature>
<dbReference type="InterPro" id="IPR020472">
    <property type="entry name" value="WD40_PAC1"/>
</dbReference>
<dbReference type="Gene3D" id="3.40.50.300">
    <property type="entry name" value="P-loop containing nucleotide triphosphate hydrolases"/>
    <property type="match status" value="1"/>
</dbReference>
<dbReference type="OrthoDB" id="2343029at2759"/>
<evidence type="ECO:0000256" key="3">
    <source>
        <dbReference type="PROSITE-ProRule" id="PRU00221"/>
    </source>
</evidence>
<dbReference type="InterPro" id="IPR001646">
    <property type="entry name" value="5peptide_repeat"/>
</dbReference>
<dbReference type="PROSITE" id="PS50294">
    <property type="entry name" value="WD_REPEATS_REGION"/>
    <property type="match status" value="6"/>
</dbReference>
<feature type="region of interest" description="Disordered" evidence="4">
    <location>
        <begin position="23"/>
        <end position="60"/>
    </location>
</feature>
<dbReference type="Pfam" id="PF23948">
    <property type="entry name" value="ARM_5"/>
    <property type="match status" value="1"/>
</dbReference>
<dbReference type="SMART" id="SM00320">
    <property type="entry name" value="WD40"/>
    <property type="match status" value="13"/>
</dbReference>
<dbReference type="PANTHER" id="PTHR19879:SF9">
    <property type="entry name" value="TRANSCRIPTION INITIATION FACTOR TFIID SUBUNIT 5"/>
    <property type="match status" value="1"/>
</dbReference>
<proteinExistence type="predicted"/>
<evidence type="ECO:0000313" key="7">
    <source>
        <dbReference type="Proteomes" id="UP000827284"/>
    </source>
</evidence>
<dbReference type="InterPro" id="IPR036322">
    <property type="entry name" value="WD40_repeat_dom_sf"/>
</dbReference>